<dbReference type="InterPro" id="IPR011009">
    <property type="entry name" value="Kinase-like_dom_sf"/>
</dbReference>
<sequence>MPQDPIRTPLRAHLPNTLLPHSTDAAEASSSTADLAASVAMISIGNLAQASTQSTAWTTMSTPPSMNSDALRPHTFNDTGNRLKKGSKASRKVTDLSLYNELWDRVIYDVDTLWESFDDIAVPADLHDGSRWSGWPESTLERRVLKWFFEEIHPLIQETPAALGCTIQYVSSGNLVIKNGDANRKGDLIVRCCRPGQDARTYWDQVRVVGELKSNPDKDGRDRTFIQLANYMRELFGTQPQRCWAFGFTLCVSLMRIFRFDRSGAVGSTAIDIHEQPSRFLGAMKFFLTPDAEAIGFDPTIRWNPRYTVGWNSLDTVVDVVYDPTVHFVNRSLPKPLPEPFIVADNQKYRICPSFIVRRYAIATRGTVCWRARPFDQPDGSPWVYVIKDQWRAAERDQEGDFLARIAPGAVGLPDYIWHTDVRSGPTGSVMDVAGHVRKGFDHGAQDRGRTSIRPLTDTSRNLYHTTADCIRLQNRVKTRLIMSPLGYPLLSFTSYRHLLLALRDAVLGHRHMYMERNIVHRDVSLNNILLHPQQGTAATFPYGFLIDFDFAIDRARQEPSGADFITGTFRYMSIDVLTGQMSQPHSPIQDLESFYYVLLDIAIHYDERGALRTPKPLPTIFTGLNTDADHDLRRFAASQKLMYLEQELFMSDVYPTFNDTAKQQLWWVADSWCELIDRSRSNRRTRRRVMDRDGLPVMLPAQRQRDEDIRKMYDEVLRILDRGIARLRE</sequence>
<dbReference type="InterPro" id="IPR040976">
    <property type="entry name" value="Pkinase_fungal"/>
</dbReference>
<evidence type="ECO:0000256" key="3">
    <source>
        <dbReference type="ARBA" id="ARBA00048679"/>
    </source>
</evidence>
<evidence type="ECO:0000256" key="2">
    <source>
        <dbReference type="ARBA" id="ARBA00047899"/>
    </source>
</evidence>
<reference evidence="6 7" key="1">
    <citation type="submission" date="2019-09" db="EMBL/GenBank/DDBJ databases">
        <title>Draft genome of the ectomycorrhizal ascomycete Sphaerosporella brunnea.</title>
        <authorList>
            <consortium name="DOE Joint Genome Institute"/>
            <person name="Benucci G.M."/>
            <person name="Marozzi G."/>
            <person name="Antonielli L."/>
            <person name="Sanchez S."/>
            <person name="Marco P."/>
            <person name="Wang X."/>
            <person name="Falini L.B."/>
            <person name="Barry K."/>
            <person name="Haridas S."/>
            <person name="Lipzen A."/>
            <person name="Labutti K."/>
            <person name="Grigoriev I.V."/>
            <person name="Murat C."/>
            <person name="Martin F."/>
            <person name="Albertini E."/>
            <person name="Donnini D."/>
            <person name="Bonito G."/>
        </authorList>
    </citation>
    <scope>NUCLEOTIDE SEQUENCE [LARGE SCALE GENOMIC DNA]</scope>
    <source>
        <strain evidence="6 7">Sb_GMNB300</strain>
    </source>
</reference>
<evidence type="ECO:0000313" key="6">
    <source>
        <dbReference type="EMBL" id="KAA8893569.1"/>
    </source>
</evidence>
<evidence type="ECO:0000259" key="5">
    <source>
        <dbReference type="Pfam" id="PF17667"/>
    </source>
</evidence>
<dbReference type="Pfam" id="PF17667">
    <property type="entry name" value="Pkinase_fungal"/>
    <property type="match status" value="1"/>
</dbReference>
<evidence type="ECO:0000313" key="7">
    <source>
        <dbReference type="Proteomes" id="UP000326924"/>
    </source>
</evidence>
<protein>
    <recommendedName>
        <fullName evidence="1">non-specific serine/threonine protein kinase</fullName>
        <ecNumber evidence="1">2.7.11.1</ecNumber>
    </recommendedName>
</protein>
<keyword evidence="7" id="KW-1185">Reference proteome</keyword>
<comment type="catalytic activity">
    <reaction evidence="3">
        <text>L-seryl-[protein] + ATP = O-phospho-L-seryl-[protein] + ADP + H(+)</text>
        <dbReference type="Rhea" id="RHEA:17989"/>
        <dbReference type="Rhea" id="RHEA-COMP:9863"/>
        <dbReference type="Rhea" id="RHEA-COMP:11604"/>
        <dbReference type="ChEBI" id="CHEBI:15378"/>
        <dbReference type="ChEBI" id="CHEBI:29999"/>
        <dbReference type="ChEBI" id="CHEBI:30616"/>
        <dbReference type="ChEBI" id="CHEBI:83421"/>
        <dbReference type="ChEBI" id="CHEBI:456216"/>
        <dbReference type="EC" id="2.7.11.1"/>
    </reaction>
</comment>
<dbReference type="PROSITE" id="PS00109">
    <property type="entry name" value="PROTEIN_KINASE_TYR"/>
    <property type="match status" value="1"/>
</dbReference>
<dbReference type="InParanoid" id="A0A5J5EF10"/>
<comment type="caution">
    <text evidence="6">The sequence shown here is derived from an EMBL/GenBank/DDBJ whole genome shotgun (WGS) entry which is preliminary data.</text>
</comment>
<accession>A0A5J5EF10</accession>
<feature type="region of interest" description="Disordered" evidence="4">
    <location>
        <begin position="57"/>
        <end position="83"/>
    </location>
</feature>
<dbReference type="Proteomes" id="UP000326924">
    <property type="component" value="Unassembled WGS sequence"/>
</dbReference>
<evidence type="ECO:0000256" key="1">
    <source>
        <dbReference type="ARBA" id="ARBA00012513"/>
    </source>
</evidence>
<dbReference type="EC" id="2.7.11.1" evidence="1"/>
<evidence type="ECO:0000256" key="4">
    <source>
        <dbReference type="SAM" id="MobiDB-lite"/>
    </source>
</evidence>
<dbReference type="AlphaFoldDB" id="A0A5J5EF10"/>
<dbReference type="PANTHER" id="PTHR38248:SF2">
    <property type="entry name" value="FUNK1 11"/>
    <property type="match status" value="1"/>
</dbReference>
<dbReference type="EMBL" id="VXIS01000425">
    <property type="protein sequence ID" value="KAA8893569.1"/>
    <property type="molecule type" value="Genomic_DNA"/>
</dbReference>
<comment type="catalytic activity">
    <reaction evidence="2">
        <text>L-threonyl-[protein] + ATP = O-phospho-L-threonyl-[protein] + ADP + H(+)</text>
        <dbReference type="Rhea" id="RHEA:46608"/>
        <dbReference type="Rhea" id="RHEA-COMP:11060"/>
        <dbReference type="Rhea" id="RHEA-COMP:11605"/>
        <dbReference type="ChEBI" id="CHEBI:15378"/>
        <dbReference type="ChEBI" id="CHEBI:30013"/>
        <dbReference type="ChEBI" id="CHEBI:30616"/>
        <dbReference type="ChEBI" id="CHEBI:61977"/>
        <dbReference type="ChEBI" id="CHEBI:456216"/>
        <dbReference type="EC" id="2.7.11.1"/>
    </reaction>
</comment>
<gene>
    <name evidence="6" type="ORF">FN846DRAFT_913884</name>
</gene>
<dbReference type="InterPro" id="IPR008266">
    <property type="entry name" value="Tyr_kinase_AS"/>
</dbReference>
<dbReference type="Gene3D" id="1.10.510.10">
    <property type="entry name" value="Transferase(Phosphotransferase) domain 1"/>
    <property type="match status" value="1"/>
</dbReference>
<dbReference type="OrthoDB" id="5584477at2759"/>
<organism evidence="6 7">
    <name type="scientific">Sphaerosporella brunnea</name>
    <dbReference type="NCBI Taxonomy" id="1250544"/>
    <lineage>
        <taxon>Eukaryota</taxon>
        <taxon>Fungi</taxon>
        <taxon>Dikarya</taxon>
        <taxon>Ascomycota</taxon>
        <taxon>Pezizomycotina</taxon>
        <taxon>Pezizomycetes</taxon>
        <taxon>Pezizales</taxon>
        <taxon>Pyronemataceae</taxon>
        <taxon>Sphaerosporella</taxon>
    </lineage>
</organism>
<feature type="domain" description="Fungal-type protein kinase" evidence="5">
    <location>
        <begin position="197"/>
        <end position="602"/>
    </location>
</feature>
<proteinExistence type="predicted"/>
<dbReference type="GO" id="GO:0004674">
    <property type="term" value="F:protein serine/threonine kinase activity"/>
    <property type="evidence" value="ECO:0007669"/>
    <property type="project" value="UniProtKB-EC"/>
</dbReference>
<dbReference type="SUPFAM" id="SSF56112">
    <property type="entry name" value="Protein kinase-like (PK-like)"/>
    <property type="match status" value="1"/>
</dbReference>
<name>A0A5J5EF10_9PEZI</name>
<dbReference type="PANTHER" id="PTHR38248">
    <property type="entry name" value="FUNK1 6"/>
    <property type="match status" value="1"/>
</dbReference>